<dbReference type="CDD" id="cd16571">
    <property type="entry name" value="RING-HC_SIAHs"/>
    <property type="match status" value="1"/>
</dbReference>
<comment type="function">
    <text evidence="10">E3 ubiquitin-protein ligase that mediates ubiquitination and subsequent proteasomal degradation of target proteins. E3 ubiquitin ligases accept ubiquitin from an E2 ubiquitin-conjugating enzyme in the form of a thioester and then directly transfers the ubiquitin to targeted substrates. It probably triggers the ubiquitin-mediated degradation of different substrates.</text>
</comment>
<dbReference type="GO" id="GO:0008270">
    <property type="term" value="F:zinc ion binding"/>
    <property type="evidence" value="ECO:0007669"/>
    <property type="project" value="UniProtKB-KW"/>
</dbReference>
<dbReference type="EMBL" id="SWLB01000008">
    <property type="protein sequence ID" value="KAF3335363.1"/>
    <property type="molecule type" value="Genomic_DNA"/>
</dbReference>
<dbReference type="GO" id="GO:0016567">
    <property type="term" value="P:protein ubiquitination"/>
    <property type="evidence" value="ECO:0007669"/>
    <property type="project" value="UniProtKB-UniPathway"/>
</dbReference>
<feature type="compositionally biased region" description="Basic and acidic residues" evidence="12">
    <location>
        <begin position="315"/>
        <end position="325"/>
    </location>
</feature>
<dbReference type="UniPathway" id="UPA00143"/>
<evidence type="ECO:0000313" key="15">
    <source>
        <dbReference type="Proteomes" id="UP000623129"/>
    </source>
</evidence>
<sequence>MAKLSSDDIEGEGEMAKRRKTNEGGKTLNPPSSGSKIKEGKTLNPQSQSKTKEGKTLNPTSPQNETGEEKERATIDTDFLECSICFNPLYPPVNQCRNGHVACPSCWSKRKHICHMCNLRVQFRNNALEKILEAAHVPCPNAYLGCGKSVSFPQMQAHTATCKYGRPACPIPGCLHKASSGEWRGHFLKYHWDAGTHYSYGESSTILFNEEDLYYTLLGPVKDLFLLVKEPIPNVGTVLSLYFIDLPDLAQNDFKYKLKVYGRYNTVTMQMNSPVISIKDWKRGQVGDSSLLVPLGFTDPNMKIHVLIKKEVSKKLDEGPSKRNEELDEGLSESDEGLSDSDEESDTILSD</sequence>
<comment type="catalytic activity">
    <reaction evidence="1">
        <text>S-ubiquitinyl-[E2 ubiquitin-conjugating enzyme]-L-cysteine + [acceptor protein]-L-lysine = [E2 ubiquitin-conjugating enzyme]-L-cysteine + N(6)-ubiquitinyl-[acceptor protein]-L-lysine.</text>
        <dbReference type="EC" id="2.3.2.27"/>
    </reaction>
</comment>
<feature type="domain" description="SIAH-type" evidence="13">
    <location>
        <begin position="134"/>
        <end position="192"/>
    </location>
</feature>
<dbReference type="OrthoDB" id="4788989at2759"/>
<comment type="similarity">
    <text evidence="3">Belongs to the SINA (Seven in absentia) family.</text>
</comment>
<keyword evidence="9" id="KW-0862">Zinc</keyword>
<accession>A0A833RI26</accession>
<dbReference type="InterPro" id="IPR013010">
    <property type="entry name" value="Znf_SIAH"/>
</dbReference>
<organism evidence="14 15">
    <name type="scientific">Carex littledalei</name>
    <dbReference type="NCBI Taxonomy" id="544730"/>
    <lineage>
        <taxon>Eukaryota</taxon>
        <taxon>Viridiplantae</taxon>
        <taxon>Streptophyta</taxon>
        <taxon>Embryophyta</taxon>
        <taxon>Tracheophyta</taxon>
        <taxon>Spermatophyta</taxon>
        <taxon>Magnoliopsida</taxon>
        <taxon>Liliopsida</taxon>
        <taxon>Poales</taxon>
        <taxon>Cyperaceae</taxon>
        <taxon>Cyperoideae</taxon>
        <taxon>Cariceae</taxon>
        <taxon>Carex</taxon>
        <taxon>Carex subgen. Euthyceras</taxon>
    </lineage>
</organism>
<keyword evidence="6" id="KW-0479">Metal-binding</keyword>
<dbReference type="Pfam" id="PF21362">
    <property type="entry name" value="Sina_RING"/>
    <property type="match status" value="1"/>
</dbReference>
<dbReference type="Gene3D" id="3.30.40.10">
    <property type="entry name" value="Zinc/RING finger domain, C3HC4 (zinc finger)"/>
    <property type="match status" value="2"/>
</dbReference>
<keyword evidence="15" id="KW-1185">Reference proteome</keyword>
<evidence type="ECO:0000256" key="6">
    <source>
        <dbReference type="ARBA" id="ARBA00022723"/>
    </source>
</evidence>
<evidence type="ECO:0000256" key="7">
    <source>
        <dbReference type="ARBA" id="ARBA00022771"/>
    </source>
</evidence>
<evidence type="ECO:0000256" key="5">
    <source>
        <dbReference type="ARBA" id="ARBA00022679"/>
    </source>
</evidence>
<gene>
    <name evidence="14" type="ORF">FCM35_KLT19870</name>
</gene>
<evidence type="ECO:0000256" key="10">
    <source>
        <dbReference type="ARBA" id="ARBA00024004"/>
    </source>
</evidence>
<dbReference type="PROSITE" id="PS51081">
    <property type="entry name" value="ZF_SIAH"/>
    <property type="match status" value="1"/>
</dbReference>
<dbReference type="AlphaFoldDB" id="A0A833RI26"/>
<keyword evidence="7 11" id="KW-0863">Zinc-finger</keyword>
<name>A0A833RI26_9POAL</name>
<dbReference type="EC" id="2.3.2.27" evidence="4"/>
<dbReference type="PANTHER" id="PTHR46632:SF16">
    <property type="entry name" value="E3 UBIQUITIN-PROTEIN LIGASE SINA-LIKE 10"/>
    <property type="match status" value="1"/>
</dbReference>
<dbReference type="SUPFAM" id="SSF49599">
    <property type="entry name" value="TRAF domain-like"/>
    <property type="match status" value="1"/>
</dbReference>
<evidence type="ECO:0000256" key="4">
    <source>
        <dbReference type="ARBA" id="ARBA00012483"/>
    </source>
</evidence>
<evidence type="ECO:0000259" key="13">
    <source>
        <dbReference type="PROSITE" id="PS51081"/>
    </source>
</evidence>
<keyword evidence="5" id="KW-0808">Transferase</keyword>
<proteinExistence type="inferred from homology"/>
<protein>
    <recommendedName>
        <fullName evidence="4">RING-type E3 ubiquitin transferase</fullName>
        <ecNumber evidence="4">2.3.2.27</ecNumber>
    </recommendedName>
</protein>
<evidence type="ECO:0000256" key="2">
    <source>
        <dbReference type="ARBA" id="ARBA00004906"/>
    </source>
</evidence>
<dbReference type="Proteomes" id="UP000623129">
    <property type="component" value="Unassembled WGS sequence"/>
</dbReference>
<dbReference type="GO" id="GO:0061630">
    <property type="term" value="F:ubiquitin protein ligase activity"/>
    <property type="evidence" value="ECO:0007669"/>
    <property type="project" value="UniProtKB-EC"/>
</dbReference>
<feature type="compositionally biased region" description="Acidic residues" evidence="12">
    <location>
        <begin position="326"/>
        <end position="351"/>
    </location>
</feature>
<comment type="caution">
    <text evidence="14">The sequence shown here is derived from an EMBL/GenBank/DDBJ whole genome shotgun (WGS) entry which is preliminary data.</text>
</comment>
<dbReference type="PANTHER" id="PTHR46632">
    <property type="entry name" value="E3 UBIQUITIN-PROTEIN LIGASE SINA-LIKE 4"/>
    <property type="match status" value="1"/>
</dbReference>
<evidence type="ECO:0000256" key="11">
    <source>
        <dbReference type="PROSITE-ProRule" id="PRU00455"/>
    </source>
</evidence>
<keyword evidence="8" id="KW-0833">Ubl conjugation pathway</keyword>
<evidence type="ECO:0000256" key="3">
    <source>
        <dbReference type="ARBA" id="ARBA00009119"/>
    </source>
</evidence>
<evidence type="ECO:0000313" key="14">
    <source>
        <dbReference type="EMBL" id="KAF3335363.1"/>
    </source>
</evidence>
<feature type="region of interest" description="Disordered" evidence="12">
    <location>
        <begin position="1"/>
        <end position="72"/>
    </location>
</feature>
<evidence type="ECO:0000256" key="8">
    <source>
        <dbReference type="ARBA" id="ARBA00022786"/>
    </source>
</evidence>
<reference evidence="14" key="1">
    <citation type="submission" date="2020-01" db="EMBL/GenBank/DDBJ databases">
        <title>Genome sequence of Kobresia littledalei, the first chromosome-level genome in the family Cyperaceae.</title>
        <authorList>
            <person name="Qu G."/>
        </authorList>
    </citation>
    <scope>NUCLEOTIDE SEQUENCE</scope>
    <source>
        <strain evidence="14">C.B.Clarke</strain>
        <tissue evidence="14">Leaf</tissue>
    </source>
</reference>
<dbReference type="InterPro" id="IPR049548">
    <property type="entry name" value="Sina-like_RING"/>
</dbReference>
<evidence type="ECO:0000256" key="9">
    <source>
        <dbReference type="ARBA" id="ARBA00022833"/>
    </source>
</evidence>
<evidence type="ECO:0000256" key="12">
    <source>
        <dbReference type="SAM" id="MobiDB-lite"/>
    </source>
</evidence>
<comment type="pathway">
    <text evidence="2">Protein modification; protein ubiquitination.</text>
</comment>
<dbReference type="InterPro" id="IPR044286">
    <property type="entry name" value="SINL_plant"/>
</dbReference>
<evidence type="ECO:0000256" key="1">
    <source>
        <dbReference type="ARBA" id="ARBA00000900"/>
    </source>
</evidence>
<dbReference type="InterPro" id="IPR013083">
    <property type="entry name" value="Znf_RING/FYVE/PHD"/>
</dbReference>
<feature type="region of interest" description="Disordered" evidence="12">
    <location>
        <begin position="315"/>
        <end position="351"/>
    </location>
</feature>